<protein>
    <submittedName>
        <fullName evidence="1">Uncharacterized protein</fullName>
    </submittedName>
</protein>
<proteinExistence type="predicted"/>
<dbReference type="OrthoDB" id="6161749at2759"/>
<evidence type="ECO:0000313" key="2">
    <source>
        <dbReference type="Proteomes" id="UP000678393"/>
    </source>
</evidence>
<organism evidence="1 2">
    <name type="scientific">Candidula unifasciata</name>
    <dbReference type="NCBI Taxonomy" id="100452"/>
    <lineage>
        <taxon>Eukaryota</taxon>
        <taxon>Metazoa</taxon>
        <taxon>Spiralia</taxon>
        <taxon>Lophotrochozoa</taxon>
        <taxon>Mollusca</taxon>
        <taxon>Gastropoda</taxon>
        <taxon>Heterobranchia</taxon>
        <taxon>Euthyneura</taxon>
        <taxon>Panpulmonata</taxon>
        <taxon>Eupulmonata</taxon>
        <taxon>Stylommatophora</taxon>
        <taxon>Helicina</taxon>
        <taxon>Helicoidea</taxon>
        <taxon>Geomitridae</taxon>
        <taxon>Candidula</taxon>
    </lineage>
</organism>
<reference evidence="1" key="1">
    <citation type="submission" date="2021-04" db="EMBL/GenBank/DDBJ databases">
        <authorList>
            <consortium name="Molecular Ecology Group"/>
        </authorList>
    </citation>
    <scope>NUCLEOTIDE SEQUENCE</scope>
</reference>
<keyword evidence="2" id="KW-1185">Reference proteome</keyword>
<comment type="caution">
    <text evidence="1">The sequence shown here is derived from an EMBL/GenBank/DDBJ whole genome shotgun (WGS) entry which is preliminary data.</text>
</comment>
<feature type="non-terminal residue" evidence="1">
    <location>
        <position position="1"/>
    </location>
</feature>
<dbReference type="EMBL" id="CAJHNH020006479">
    <property type="protein sequence ID" value="CAG5133783.1"/>
    <property type="molecule type" value="Genomic_DNA"/>
</dbReference>
<dbReference type="AlphaFoldDB" id="A0A8S3ZW28"/>
<gene>
    <name evidence="1" type="ORF">CUNI_LOCUS19341</name>
</gene>
<dbReference type="Proteomes" id="UP000678393">
    <property type="component" value="Unassembled WGS sequence"/>
</dbReference>
<accession>A0A8S3ZW28</accession>
<dbReference type="Gene3D" id="3.30.70.2760">
    <property type="match status" value="1"/>
</dbReference>
<name>A0A8S3ZW28_9EUPU</name>
<evidence type="ECO:0000313" key="1">
    <source>
        <dbReference type="EMBL" id="CAG5133783.1"/>
    </source>
</evidence>
<sequence>ETEEKIKNEIVEICTLINESKDDFTVKIIEKETKLEISYTKDRQIHIRRDHIFDKMTEEEIQQKILADCSRATSNKDGFFVKIVDLDYGMKDENPVSKLNVYTKHKPDEANQFPKEETSRILAPYIFKEQLVRIYLFDRSLQVSDGLSIAWHIWFDRRADLQEESEEKPAEEQKAQSKH</sequence>